<evidence type="ECO:0000259" key="1">
    <source>
        <dbReference type="Pfam" id="PF01557"/>
    </source>
</evidence>
<dbReference type="KEGG" id="brh:RBRH_02235"/>
<dbReference type="Pfam" id="PF01557">
    <property type="entry name" value="FAA_hydrolase"/>
    <property type="match status" value="1"/>
</dbReference>
<sequence length="443" mass="48034">MRRAKTNPPWTSKQAGTTRCVRGRTPVHRFIGQLLRAVAQCHVDLAAPADIESAFCPSAISASASAPVASNTGMQRAWIVGSSMPYARAALCSRISPLELTIAKYISLYVITSPMKLATLKDGSRDGQLLVVSRDLRMATSADAIAPTLQRVLDDWTFHAPQLAQLYDALNQGRARHAFAFEPAQCMAPLPRAFQWADGSAYVNHVELVWRARGAPMPPELWTDPLMYQGGSDDFIGPTDDIVCPSEDYGIDFEAEVAVITGDVPMGATSQVAQRGIRLLTLVNDVSLRNLVPAELAKGLGFFQSKPASAFAPVAITPDELGQAWCDARVHRPMIVHWNGRKVGQPDAGSDMVFNFGQLIAHIAKTRNVRAGSIIGSGTISNKDAQRGYCCIAEKRCLETIEYGAPRTAFMKYGDRVRIEMFDEEGKSIFGAIDQAVAPVANG</sequence>
<feature type="domain" description="Fumarylacetoacetase N-terminal" evidence="2">
    <location>
        <begin position="115"/>
        <end position="192"/>
    </location>
</feature>
<dbReference type="eggNOG" id="COG0179">
    <property type="taxonomic scope" value="Bacteria"/>
</dbReference>
<dbReference type="Gene3D" id="3.90.850.10">
    <property type="entry name" value="Fumarylacetoacetase-like, C-terminal domain"/>
    <property type="match status" value="1"/>
</dbReference>
<dbReference type="STRING" id="882378.RBRH_02235"/>
<dbReference type="InterPro" id="IPR011234">
    <property type="entry name" value="Fumarylacetoacetase-like_C"/>
</dbReference>
<proteinExistence type="predicted"/>
<evidence type="ECO:0000313" key="4">
    <source>
        <dbReference type="Proteomes" id="UP000007437"/>
    </source>
</evidence>
<dbReference type="InterPro" id="IPR036663">
    <property type="entry name" value="Fumarylacetoacetase_C_sf"/>
</dbReference>
<dbReference type="InterPro" id="IPR041072">
    <property type="entry name" value="FAA_hydro_N"/>
</dbReference>
<dbReference type="PANTHER" id="PTHR43211:SF1">
    <property type="entry name" value="BLL6422 PROTEIN"/>
    <property type="match status" value="1"/>
</dbReference>
<reference evidence="3 4" key="1">
    <citation type="journal article" date="2011" name="J. Bacteriol.">
        <title>Complete genome sequence of Burkholderia rhizoxinica, an endosymbiont of Rhizopus microsporus.</title>
        <authorList>
            <person name="Lackner G."/>
            <person name="Moebius N."/>
            <person name="Partida-Martinez L."/>
            <person name="Hertweck C."/>
        </authorList>
    </citation>
    <scope>NUCLEOTIDE SEQUENCE [LARGE SCALE GENOMIC DNA]</scope>
    <source>
        <strain evidence="4">DSM 19002 / CIP 109453 / HKI 454</strain>
    </source>
</reference>
<feature type="domain" description="Fumarylacetoacetase-like C-terminal" evidence="1">
    <location>
        <begin position="196"/>
        <end position="428"/>
    </location>
</feature>
<gene>
    <name evidence="3" type="ordered locus">RBRH_02235</name>
</gene>
<evidence type="ECO:0000259" key="2">
    <source>
        <dbReference type="Pfam" id="PF18288"/>
    </source>
</evidence>
<name>E5AMI7_MYCRK</name>
<keyword evidence="3" id="KW-0378">Hydrolase</keyword>
<dbReference type="SUPFAM" id="SSF56529">
    <property type="entry name" value="FAH"/>
    <property type="match status" value="1"/>
</dbReference>
<dbReference type="Pfam" id="PF18288">
    <property type="entry name" value="FAA_hydro_N_2"/>
    <property type="match status" value="1"/>
</dbReference>
<organism evidence="3 4">
    <name type="scientific">Mycetohabitans rhizoxinica (strain DSM 19002 / CIP 109453 / HKI 454)</name>
    <name type="common">Paraburkholderia rhizoxinica</name>
    <dbReference type="NCBI Taxonomy" id="882378"/>
    <lineage>
        <taxon>Bacteria</taxon>
        <taxon>Pseudomonadati</taxon>
        <taxon>Pseudomonadota</taxon>
        <taxon>Betaproteobacteria</taxon>
        <taxon>Burkholderiales</taxon>
        <taxon>Burkholderiaceae</taxon>
        <taxon>Mycetohabitans</taxon>
    </lineage>
</organism>
<evidence type="ECO:0000313" key="3">
    <source>
        <dbReference type="EMBL" id="CBW76219.1"/>
    </source>
</evidence>
<dbReference type="Proteomes" id="UP000007437">
    <property type="component" value="Chromosome"/>
</dbReference>
<dbReference type="PANTHER" id="PTHR43211">
    <property type="entry name" value="FUMARYLACETOACETATE HYDROLASE"/>
    <property type="match status" value="1"/>
</dbReference>
<dbReference type="GO" id="GO:0004334">
    <property type="term" value="F:fumarylacetoacetase activity"/>
    <property type="evidence" value="ECO:0007669"/>
    <property type="project" value="UniProtKB-EC"/>
</dbReference>
<dbReference type="EMBL" id="FR687359">
    <property type="protein sequence ID" value="CBW76219.1"/>
    <property type="molecule type" value="Genomic_DNA"/>
</dbReference>
<protein>
    <submittedName>
        <fullName evidence="3">Fumarylacetoacetase</fullName>
        <ecNumber evidence="3">3.7.1.2</ecNumber>
    </submittedName>
</protein>
<dbReference type="HOGENOM" id="CLU_050185_0_0_4"/>
<dbReference type="AlphaFoldDB" id="E5AMI7"/>
<accession>E5AMI7</accession>
<dbReference type="EC" id="3.7.1.2" evidence="3"/>